<dbReference type="InterPro" id="IPR024083">
    <property type="entry name" value="Fumarase/histidase_N"/>
</dbReference>
<dbReference type="Pfam" id="PF00221">
    <property type="entry name" value="Lyase_aromatic"/>
    <property type="match status" value="1"/>
</dbReference>
<keyword evidence="4 7" id="KW-0456">Lyase</keyword>
<dbReference type="STRING" id="593133.SAMN04488006_2909"/>
<evidence type="ECO:0000256" key="9">
    <source>
        <dbReference type="RuleBase" id="RU004480"/>
    </source>
</evidence>
<organism evidence="10 11">
    <name type="scientific">Lutibacter maritimus</name>
    <dbReference type="NCBI Taxonomy" id="593133"/>
    <lineage>
        <taxon>Bacteria</taxon>
        <taxon>Pseudomonadati</taxon>
        <taxon>Bacteroidota</taxon>
        <taxon>Flavobacteriia</taxon>
        <taxon>Flavobacteriales</taxon>
        <taxon>Flavobacteriaceae</taxon>
        <taxon>Lutibacter</taxon>
    </lineage>
</organism>
<evidence type="ECO:0000313" key="11">
    <source>
        <dbReference type="Proteomes" id="UP000199312"/>
    </source>
</evidence>
<evidence type="ECO:0000256" key="2">
    <source>
        <dbReference type="ARBA" id="ARBA00012994"/>
    </source>
</evidence>
<comment type="similarity">
    <text evidence="7">Belongs to the PAL/histidase family.</text>
</comment>
<name>A0A1I6SBU5_9FLAO</name>
<dbReference type="InterPro" id="IPR005921">
    <property type="entry name" value="HutH"/>
</dbReference>
<dbReference type="FunFam" id="1.20.200.10:FF:000003">
    <property type="entry name" value="Histidine ammonia-lyase"/>
    <property type="match status" value="1"/>
</dbReference>
<reference evidence="11" key="1">
    <citation type="submission" date="2016-10" db="EMBL/GenBank/DDBJ databases">
        <authorList>
            <person name="Varghese N."/>
            <person name="Submissions S."/>
        </authorList>
    </citation>
    <scope>NUCLEOTIDE SEQUENCE [LARGE SCALE GENOMIC DNA]</scope>
    <source>
        <strain evidence="11">DSM 24450</strain>
    </source>
</reference>
<evidence type="ECO:0000256" key="5">
    <source>
        <dbReference type="ARBA" id="ARBA00049269"/>
    </source>
</evidence>
<dbReference type="FunFam" id="1.10.275.10:FF:000005">
    <property type="entry name" value="Histidine ammonia-lyase"/>
    <property type="match status" value="1"/>
</dbReference>
<proteinExistence type="inferred from homology"/>
<sequence>MGHQIYIMNSTHFITSETVTFEILNDIIVANKKLQLSKEVIDKINNCRFYLDEKIKRDKSPIYGINTGFGSLCNVKINNNNLQLLQENLVMSHACGTGSEVPKEVVKLMLFLKIQSLSYGHSGVQLITVKRLIDFYNNDILPIVYTQGSLGASGDLAPLAHLSLPLIGKGEVTYKNKRISGEDLLNKMNWEKIDLKSKEGLALLNGTQFMSAYGVHLILKSLKLSYYADLIGTLSLEAFDGRNSPFNELIHKIRPHNGQIKTAQRINEFLQDSELIKQYKEHVQDPYSFRCMPQVHGASKDAIEYCKNVFLTEINSVTDNPNIFIEEDEIISGGNFHGQPLALAFDFLGIAMAELGSISERRTFQLVSGLRGLPPFLVKNPGLNSGFMIPQYTAASIVSQNKQLATPSSVDSIVSSNGQEDHVSMGANGATKTYQIVNNIETILAIELLNASQALHFRFPLKSSSFLESFLNIYRNEVPFIENDIVLNLEIKKTIAFLQNLSIEFSEL</sequence>
<dbReference type="Proteomes" id="UP000199312">
    <property type="component" value="Unassembled WGS sequence"/>
</dbReference>
<dbReference type="UniPathway" id="UPA00379">
    <property type="reaction ID" value="UER00549"/>
</dbReference>
<dbReference type="NCBIfam" id="TIGR01225">
    <property type="entry name" value="hutH"/>
    <property type="match status" value="1"/>
</dbReference>
<evidence type="ECO:0000256" key="1">
    <source>
        <dbReference type="ARBA" id="ARBA00005113"/>
    </source>
</evidence>
<evidence type="ECO:0000313" key="10">
    <source>
        <dbReference type="EMBL" id="SFS74455.1"/>
    </source>
</evidence>
<comment type="catalytic activity">
    <reaction evidence="5 8">
        <text>L-histidine = trans-urocanate + NH4(+)</text>
        <dbReference type="Rhea" id="RHEA:21232"/>
        <dbReference type="ChEBI" id="CHEBI:17771"/>
        <dbReference type="ChEBI" id="CHEBI:28938"/>
        <dbReference type="ChEBI" id="CHEBI:57595"/>
        <dbReference type="EC" id="4.3.1.3"/>
    </reaction>
</comment>
<comment type="subcellular location">
    <subcellularLocation>
        <location evidence="9">Cytoplasm</location>
    </subcellularLocation>
</comment>
<dbReference type="PANTHER" id="PTHR10362">
    <property type="entry name" value="HISTIDINE AMMONIA-LYASE"/>
    <property type="match status" value="1"/>
</dbReference>
<accession>A0A1I6SBU5</accession>
<dbReference type="SUPFAM" id="SSF48557">
    <property type="entry name" value="L-aspartase-like"/>
    <property type="match status" value="1"/>
</dbReference>
<dbReference type="InterPro" id="IPR001106">
    <property type="entry name" value="Aromatic_Lyase"/>
</dbReference>
<evidence type="ECO:0000256" key="4">
    <source>
        <dbReference type="ARBA" id="ARBA00023239"/>
    </source>
</evidence>
<evidence type="ECO:0000256" key="8">
    <source>
        <dbReference type="RuleBase" id="RU004479"/>
    </source>
</evidence>
<dbReference type="InterPro" id="IPR008948">
    <property type="entry name" value="L-Aspartase-like"/>
</dbReference>
<evidence type="ECO:0000256" key="3">
    <source>
        <dbReference type="ARBA" id="ARBA00022808"/>
    </source>
</evidence>
<dbReference type="InterPro" id="IPR022313">
    <property type="entry name" value="Phe/His_NH3-lyase_AS"/>
</dbReference>
<keyword evidence="3 8" id="KW-0369">Histidine metabolism</keyword>
<dbReference type="GO" id="GO:0019557">
    <property type="term" value="P:L-histidine catabolic process to glutamate and formate"/>
    <property type="evidence" value="ECO:0007669"/>
    <property type="project" value="UniProtKB-UniPathway"/>
</dbReference>
<comment type="pathway">
    <text evidence="1 8">Amino-acid degradation; L-histidine degradation into L-glutamate; N-formimidoyl-L-glutamate from L-histidine: step 1/3.</text>
</comment>
<gene>
    <name evidence="10" type="ORF">SAMN04488006_2909</name>
</gene>
<evidence type="ECO:0000256" key="6">
    <source>
        <dbReference type="NCBIfam" id="TIGR01225"/>
    </source>
</evidence>
<dbReference type="EC" id="4.3.1.3" evidence="2 6"/>
<dbReference type="EMBL" id="FOZP01000008">
    <property type="protein sequence ID" value="SFS74455.1"/>
    <property type="molecule type" value="Genomic_DNA"/>
</dbReference>
<dbReference type="GO" id="GO:0004397">
    <property type="term" value="F:histidine ammonia-lyase activity"/>
    <property type="evidence" value="ECO:0007669"/>
    <property type="project" value="UniProtKB-UniRule"/>
</dbReference>
<dbReference type="CDD" id="cd00332">
    <property type="entry name" value="PAL-HAL"/>
    <property type="match status" value="1"/>
</dbReference>
<dbReference type="GO" id="GO:0005737">
    <property type="term" value="C:cytoplasm"/>
    <property type="evidence" value="ECO:0007669"/>
    <property type="project" value="UniProtKB-SubCell"/>
</dbReference>
<dbReference type="Gene3D" id="1.10.275.10">
    <property type="entry name" value="Fumarase/aspartase (N-terminal domain)"/>
    <property type="match status" value="1"/>
</dbReference>
<keyword evidence="11" id="KW-1185">Reference proteome</keyword>
<evidence type="ECO:0000256" key="7">
    <source>
        <dbReference type="RuleBase" id="RU003954"/>
    </source>
</evidence>
<dbReference type="NCBIfam" id="NF006871">
    <property type="entry name" value="PRK09367.1"/>
    <property type="match status" value="1"/>
</dbReference>
<dbReference type="PROSITE" id="PS00488">
    <property type="entry name" value="PAL_HISTIDASE"/>
    <property type="match status" value="1"/>
</dbReference>
<dbReference type="AlphaFoldDB" id="A0A1I6SBU5"/>
<dbReference type="Gene3D" id="1.20.200.10">
    <property type="entry name" value="Fumarase/aspartase (Central domain)"/>
    <property type="match status" value="1"/>
</dbReference>
<dbReference type="GO" id="GO:0019556">
    <property type="term" value="P:L-histidine catabolic process to glutamate and formamide"/>
    <property type="evidence" value="ECO:0007669"/>
    <property type="project" value="UniProtKB-UniPathway"/>
</dbReference>
<protein>
    <recommendedName>
        <fullName evidence="2 6">Histidine ammonia-lyase</fullName>
        <ecNumber evidence="2 6">4.3.1.3</ecNumber>
    </recommendedName>
</protein>